<organism evidence="4">
    <name type="scientific">uncultured Desulfobacteraceae bacterium</name>
    <dbReference type="NCBI Taxonomy" id="218296"/>
    <lineage>
        <taxon>Bacteria</taxon>
        <taxon>Pseudomonadati</taxon>
        <taxon>Thermodesulfobacteriota</taxon>
        <taxon>Desulfobacteria</taxon>
        <taxon>Desulfobacterales</taxon>
        <taxon>Desulfobacteraceae</taxon>
        <taxon>environmental samples</taxon>
    </lineage>
</organism>
<dbReference type="EMBL" id="CAACVI010000034">
    <property type="protein sequence ID" value="VEN74438.1"/>
    <property type="molecule type" value="Genomic_DNA"/>
</dbReference>
<dbReference type="InterPro" id="IPR010426">
    <property type="entry name" value="MTTB_MeTrfase"/>
</dbReference>
<dbReference type="AlphaFoldDB" id="A0A484HJM4"/>
<name>A0A484HJM4_9BACT</name>
<sequence length="404" mass="45157">MNRQQKQVSTELFGKNTVAMLTQTHEDAKWILENLGVACKHPKIHSVFEAFAPVGKAVVYDDRVYITPDLVEACLKDVPGVTDFFAPRNSFFVGGTAPYVYDDENGTGGVMPTPDHAGRIAQIVQRNPGVAGMGRGVKLKDSALQMRIICEHTDKPVYVSVADEAALKQAVDLYEKRKNMMIVFCLTRPPLTVNENFSDYFVRVVEAGLPVFISAMPMAGISAPYCYNGVLAMTHAEVLFGICAAQLLNPGVTCVHAGYPTIADPRLEYNPNYGLMSHNLLNILMSHLNLILDLPTCQSAGTTHEEHPTKRAYDDMRKGQAMCLKYGFHMMRHPFAFLRYLIDFSFEKLEKGIQIAMDNHPGNAPEIEMPEYDERGMESIRNNGLRMYMEDPLTTANLDKIFTY</sequence>
<comment type="similarity">
    <text evidence="1">Belongs to the trimethylamine methyltransferase family.</text>
</comment>
<dbReference type="GO" id="GO:0032259">
    <property type="term" value="P:methylation"/>
    <property type="evidence" value="ECO:0007669"/>
    <property type="project" value="UniProtKB-KW"/>
</dbReference>
<evidence type="ECO:0000313" key="4">
    <source>
        <dbReference type="EMBL" id="VEN74438.1"/>
    </source>
</evidence>
<dbReference type="InterPro" id="IPR038601">
    <property type="entry name" value="MttB-like_sf"/>
</dbReference>
<dbReference type="GO" id="GO:0015948">
    <property type="term" value="P:methanogenesis"/>
    <property type="evidence" value="ECO:0007669"/>
    <property type="project" value="InterPro"/>
</dbReference>
<evidence type="ECO:0000256" key="2">
    <source>
        <dbReference type="ARBA" id="ARBA00022603"/>
    </source>
</evidence>
<dbReference type="GO" id="GO:0008168">
    <property type="term" value="F:methyltransferase activity"/>
    <property type="evidence" value="ECO:0007669"/>
    <property type="project" value="UniProtKB-KW"/>
</dbReference>
<reference evidence="4" key="1">
    <citation type="submission" date="2019-01" db="EMBL/GenBank/DDBJ databases">
        <authorList>
            <consortium name="Genoscope - CEA"/>
            <person name="William W."/>
        </authorList>
    </citation>
    <scope>NUCLEOTIDE SEQUENCE</scope>
    <source>
        <strain evidence="4">CR-1</strain>
    </source>
</reference>
<gene>
    <name evidence="4" type="ORF">EPICR_40017</name>
</gene>
<proteinExistence type="inferred from homology"/>
<accession>A0A484HJM4</accession>
<evidence type="ECO:0000256" key="3">
    <source>
        <dbReference type="ARBA" id="ARBA00022679"/>
    </source>
</evidence>
<dbReference type="Pfam" id="PF06253">
    <property type="entry name" value="MTTB"/>
    <property type="match status" value="1"/>
</dbReference>
<keyword evidence="3 4" id="KW-0808">Transferase</keyword>
<evidence type="ECO:0000256" key="1">
    <source>
        <dbReference type="ARBA" id="ARBA00007137"/>
    </source>
</evidence>
<keyword evidence="2 4" id="KW-0489">Methyltransferase</keyword>
<dbReference type="Gene3D" id="3.20.20.480">
    <property type="entry name" value="Trimethylamine methyltransferase-like"/>
    <property type="match status" value="1"/>
</dbReference>
<protein>
    <submittedName>
        <fullName evidence="4">Trimethylamine--corrinoid methyltransferase</fullName>
    </submittedName>
</protein>